<dbReference type="EMBL" id="BAAATZ010000033">
    <property type="protein sequence ID" value="GAA2736573.1"/>
    <property type="molecule type" value="Genomic_DNA"/>
</dbReference>
<name>A0ABP6H5Q0_9ACTN</name>
<dbReference type="RefSeq" id="WP_344456263.1">
    <property type="nucleotide sequence ID" value="NZ_BAAATZ010000033.1"/>
</dbReference>
<reference evidence="2" key="1">
    <citation type="journal article" date="2019" name="Int. J. Syst. Evol. Microbiol.">
        <title>The Global Catalogue of Microorganisms (GCM) 10K type strain sequencing project: providing services to taxonomists for standard genome sequencing and annotation.</title>
        <authorList>
            <consortium name="The Broad Institute Genomics Platform"/>
            <consortium name="The Broad Institute Genome Sequencing Center for Infectious Disease"/>
            <person name="Wu L."/>
            <person name="Ma J."/>
        </authorList>
    </citation>
    <scope>NUCLEOTIDE SEQUENCE [LARGE SCALE GENOMIC DNA]</scope>
    <source>
        <strain evidence="2">JCM 8201</strain>
    </source>
</reference>
<proteinExistence type="predicted"/>
<comment type="caution">
    <text evidence="1">The sequence shown here is derived from an EMBL/GenBank/DDBJ whole genome shotgun (WGS) entry which is preliminary data.</text>
</comment>
<sequence length="102" mass="10201">MKLRAGQQLVSAVDTTKMIVVRAPGEEVTVTCAGVAMHEPTSAAPTGVEADPSQLGGVVLGKRYADDALGIELLCAKAGSGTVAVNGTPLEIQGAKALPASD</sequence>
<protein>
    <submittedName>
        <fullName evidence="1">Uncharacterized protein</fullName>
    </submittedName>
</protein>
<evidence type="ECO:0000313" key="1">
    <source>
        <dbReference type="EMBL" id="GAA2736573.1"/>
    </source>
</evidence>
<keyword evidence="2" id="KW-1185">Reference proteome</keyword>
<dbReference type="Proteomes" id="UP001501842">
    <property type="component" value="Unassembled WGS sequence"/>
</dbReference>
<gene>
    <name evidence="1" type="ORF">GCM10010439_63980</name>
</gene>
<organism evidence="1 2">
    <name type="scientific">Actinocorallia aurantiaca</name>
    <dbReference type="NCBI Taxonomy" id="46204"/>
    <lineage>
        <taxon>Bacteria</taxon>
        <taxon>Bacillati</taxon>
        <taxon>Actinomycetota</taxon>
        <taxon>Actinomycetes</taxon>
        <taxon>Streptosporangiales</taxon>
        <taxon>Thermomonosporaceae</taxon>
        <taxon>Actinocorallia</taxon>
    </lineage>
</organism>
<accession>A0ABP6H5Q0</accession>
<evidence type="ECO:0000313" key="2">
    <source>
        <dbReference type="Proteomes" id="UP001501842"/>
    </source>
</evidence>